<proteinExistence type="inferred from homology"/>
<dbReference type="EMBL" id="CAADFN010000001">
    <property type="protein sequence ID" value="VFK12656.1"/>
    <property type="molecule type" value="Genomic_DNA"/>
</dbReference>
<dbReference type="Pfam" id="PF04355">
    <property type="entry name" value="BamE"/>
    <property type="match status" value="1"/>
</dbReference>
<evidence type="ECO:0000313" key="6">
    <source>
        <dbReference type="EMBL" id="VFK12656.1"/>
    </source>
</evidence>
<dbReference type="AlphaFoldDB" id="A0A450W6J5"/>
<evidence type="ECO:0000256" key="3">
    <source>
        <dbReference type="ARBA" id="ARBA00023237"/>
    </source>
</evidence>
<keyword evidence="1 4" id="KW-0732">Signal</keyword>
<comment type="subunit">
    <text evidence="4">Part of the Bam complex.</text>
</comment>
<reference evidence="6" key="1">
    <citation type="submission" date="2019-02" db="EMBL/GenBank/DDBJ databases">
        <authorList>
            <person name="Gruber-Vodicka R. H."/>
            <person name="Seah K. B. B."/>
        </authorList>
    </citation>
    <scope>NUCLEOTIDE SEQUENCE</scope>
    <source>
        <strain evidence="6">BECK_BY7</strain>
    </source>
</reference>
<comment type="similarity">
    <text evidence="4">Belongs to the BamE family.</text>
</comment>
<gene>
    <name evidence="4" type="primary">bamE</name>
    <name evidence="6" type="ORF">BECKLFY1418C_GA0070996_100137</name>
</gene>
<dbReference type="InterPro" id="IPR007450">
    <property type="entry name" value="BamE_dom"/>
</dbReference>
<dbReference type="PANTHER" id="PTHR37482:SF1">
    <property type="entry name" value="OUTER MEMBRANE PROTEIN ASSEMBLY FACTOR BAME"/>
    <property type="match status" value="1"/>
</dbReference>
<dbReference type="GO" id="GO:1990063">
    <property type="term" value="C:Bam protein complex"/>
    <property type="evidence" value="ECO:0007669"/>
    <property type="project" value="TreeGrafter"/>
</dbReference>
<keyword evidence="2 4" id="KW-0472">Membrane</keyword>
<evidence type="ECO:0000256" key="1">
    <source>
        <dbReference type="ARBA" id="ARBA00022729"/>
    </source>
</evidence>
<comment type="subcellular location">
    <subcellularLocation>
        <location evidence="4">Cell outer membrane</location>
    </subcellularLocation>
</comment>
<dbReference type="InterPro" id="IPR026592">
    <property type="entry name" value="BamE"/>
</dbReference>
<evidence type="ECO:0000256" key="2">
    <source>
        <dbReference type="ARBA" id="ARBA00023136"/>
    </source>
</evidence>
<dbReference type="GO" id="GO:0043165">
    <property type="term" value="P:Gram-negative-bacterium-type cell outer membrane assembly"/>
    <property type="evidence" value="ECO:0007669"/>
    <property type="project" value="UniProtKB-UniRule"/>
</dbReference>
<sequence length="156" mass="17835">MTAKKNITWLSTRNDSVKRWARYSIPILMIAIPTSCSSVKIPDIKVPNIVSNIVYKIDIQQGNVVTQEMLNKLKRGMDKRKVRFILGTPLIVSAFDRDRWDYVYSFQSGGGDRKQSKLSLFFKDGKLQHIKGDTMKIIPEDQPSPLNIEPPDPQTQ</sequence>
<dbReference type="GO" id="GO:0030674">
    <property type="term" value="F:protein-macromolecule adaptor activity"/>
    <property type="evidence" value="ECO:0007669"/>
    <property type="project" value="TreeGrafter"/>
</dbReference>
<evidence type="ECO:0000256" key="4">
    <source>
        <dbReference type="HAMAP-Rule" id="MF_00925"/>
    </source>
</evidence>
<comment type="function">
    <text evidence="4">Part of the outer membrane protein assembly complex, which is involved in assembly and insertion of beta-barrel proteins into the outer membrane.</text>
</comment>
<dbReference type="InterPro" id="IPR037873">
    <property type="entry name" value="BamE-like"/>
</dbReference>
<evidence type="ECO:0000259" key="5">
    <source>
        <dbReference type="Pfam" id="PF04355"/>
    </source>
</evidence>
<name>A0A450W6J5_9GAMM</name>
<dbReference type="GO" id="GO:0051205">
    <property type="term" value="P:protein insertion into membrane"/>
    <property type="evidence" value="ECO:0007669"/>
    <property type="project" value="UniProtKB-UniRule"/>
</dbReference>
<feature type="domain" description="Outer membrane protein assembly factor BamE" evidence="5">
    <location>
        <begin position="62"/>
        <end position="130"/>
    </location>
</feature>
<dbReference type="PANTHER" id="PTHR37482">
    <property type="entry name" value="OUTER MEMBRANE PROTEIN ASSEMBLY FACTOR BAME"/>
    <property type="match status" value="1"/>
</dbReference>
<dbReference type="Gene3D" id="3.30.1450.10">
    <property type="match status" value="1"/>
</dbReference>
<accession>A0A450W6J5</accession>
<dbReference type="HAMAP" id="MF_00925">
    <property type="entry name" value="OM_assembly_BamE"/>
    <property type="match status" value="1"/>
</dbReference>
<protein>
    <recommendedName>
        <fullName evidence="4">Outer membrane protein assembly factor BamE</fullName>
    </recommendedName>
</protein>
<keyword evidence="6" id="KW-0449">Lipoprotein</keyword>
<keyword evidence="3 4" id="KW-0998">Cell outer membrane</keyword>
<organism evidence="6">
    <name type="scientific">Candidatus Kentrum sp. LFY</name>
    <dbReference type="NCBI Taxonomy" id="2126342"/>
    <lineage>
        <taxon>Bacteria</taxon>
        <taxon>Pseudomonadati</taxon>
        <taxon>Pseudomonadota</taxon>
        <taxon>Gammaproteobacteria</taxon>
        <taxon>Candidatus Kentrum</taxon>
    </lineage>
</organism>